<reference evidence="4 5" key="1">
    <citation type="journal article" date="2021" name="Elife">
        <title>Chloroplast acquisition without the gene transfer in kleptoplastic sea slugs, Plakobranchus ocellatus.</title>
        <authorList>
            <person name="Maeda T."/>
            <person name="Takahashi S."/>
            <person name="Yoshida T."/>
            <person name="Shimamura S."/>
            <person name="Takaki Y."/>
            <person name="Nagai Y."/>
            <person name="Toyoda A."/>
            <person name="Suzuki Y."/>
            <person name="Arimoto A."/>
            <person name="Ishii H."/>
            <person name="Satoh N."/>
            <person name="Nishiyama T."/>
            <person name="Hasebe M."/>
            <person name="Maruyama T."/>
            <person name="Minagawa J."/>
            <person name="Obokata J."/>
            <person name="Shigenobu S."/>
        </authorList>
    </citation>
    <scope>NUCLEOTIDE SEQUENCE [LARGE SCALE GENOMIC DNA]</scope>
</reference>
<evidence type="ECO:0000313" key="4">
    <source>
        <dbReference type="EMBL" id="GFO27301.1"/>
    </source>
</evidence>
<keyword evidence="3" id="KW-0732">Signal</keyword>
<keyword evidence="2" id="KW-0472">Membrane</keyword>
<evidence type="ECO:0000256" key="2">
    <source>
        <dbReference type="SAM" id="Phobius"/>
    </source>
</evidence>
<organism evidence="4 5">
    <name type="scientific">Plakobranchus ocellatus</name>
    <dbReference type="NCBI Taxonomy" id="259542"/>
    <lineage>
        <taxon>Eukaryota</taxon>
        <taxon>Metazoa</taxon>
        <taxon>Spiralia</taxon>
        <taxon>Lophotrochozoa</taxon>
        <taxon>Mollusca</taxon>
        <taxon>Gastropoda</taxon>
        <taxon>Heterobranchia</taxon>
        <taxon>Euthyneura</taxon>
        <taxon>Panpulmonata</taxon>
        <taxon>Sacoglossa</taxon>
        <taxon>Placobranchoidea</taxon>
        <taxon>Plakobranchidae</taxon>
        <taxon>Plakobranchus</taxon>
    </lineage>
</organism>
<keyword evidence="2" id="KW-1133">Transmembrane helix</keyword>
<evidence type="ECO:0000256" key="1">
    <source>
        <dbReference type="SAM" id="MobiDB-lite"/>
    </source>
</evidence>
<feature type="signal peptide" evidence="3">
    <location>
        <begin position="1"/>
        <end position="18"/>
    </location>
</feature>
<name>A0AAV4C7I4_9GAST</name>
<sequence length="383" mass="41103">MRVTAFLLLYLFVRMITAQRPSMTIITNSSSFSCSNEYLVAGEDSATFEVDLSGNNSDYTYDEFDWPRFRLQTKDENMDSVEDKGICAPFDSRDNGFCVNRVDPTGCSCEMADPQVYRVKLVYRIEIFNGSRGRLELLWPSIDAGDLSVFYYLPEIREEESTSPDPDPETSSSSSSSGLVVAIVAGIISLTIIIFLLASCLVHYCGCVHIRCYDPCRTKVLTPHTDGAGTAGVTAPPHNNSDNKGTPSIIITLIPASKDNATSGNETPPPSAANNAKQINISNDTSTPSATNNTTNASGCLTLQVSSSLQGSQLSIRSGNTSQLSGDNASLEGGRVRRTSQSGITIEVQHSQGSLNSSRKGSRVSISSGNSSLISIENASLDL</sequence>
<keyword evidence="5" id="KW-1185">Reference proteome</keyword>
<accession>A0AAV4C7I4</accession>
<evidence type="ECO:0000256" key="3">
    <source>
        <dbReference type="SAM" id="SignalP"/>
    </source>
</evidence>
<feature type="compositionally biased region" description="Low complexity" evidence="1">
    <location>
        <begin position="282"/>
        <end position="295"/>
    </location>
</feature>
<dbReference type="PROSITE" id="PS51257">
    <property type="entry name" value="PROKAR_LIPOPROTEIN"/>
    <property type="match status" value="1"/>
</dbReference>
<dbReference type="Proteomes" id="UP000735302">
    <property type="component" value="Unassembled WGS sequence"/>
</dbReference>
<feature type="region of interest" description="Disordered" evidence="1">
    <location>
        <begin position="258"/>
        <end position="295"/>
    </location>
</feature>
<feature type="transmembrane region" description="Helical" evidence="2">
    <location>
        <begin position="179"/>
        <end position="202"/>
    </location>
</feature>
<gene>
    <name evidence="4" type="ORF">PoB_005380600</name>
</gene>
<evidence type="ECO:0000313" key="5">
    <source>
        <dbReference type="Proteomes" id="UP000735302"/>
    </source>
</evidence>
<feature type="compositionally biased region" description="Polar residues" evidence="1">
    <location>
        <begin position="259"/>
        <end position="281"/>
    </location>
</feature>
<feature type="chain" id="PRO_5043573602" evidence="3">
    <location>
        <begin position="19"/>
        <end position="383"/>
    </location>
</feature>
<keyword evidence="2" id="KW-0812">Transmembrane</keyword>
<dbReference type="EMBL" id="BLXT01005907">
    <property type="protein sequence ID" value="GFO27301.1"/>
    <property type="molecule type" value="Genomic_DNA"/>
</dbReference>
<dbReference type="AlphaFoldDB" id="A0AAV4C7I4"/>
<protein>
    <submittedName>
        <fullName evidence="4">Uncharacterized protein</fullName>
    </submittedName>
</protein>
<comment type="caution">
    <text evidence="4">The sequence shown here is derived from an EMBL/GenBank/DDBJ whole genome shotgun (WGS) entry which is preliminary data.</text>
</comment>
<proteinExistence type="predicted"/>